<organism evidence="1 2">
    <name type="scientific">Pelomonas cellulosilytica</name>
    <dbReference type="NCBI Taxonomy" id="2906762"/>
    <lineage>
        <taxon>Bacteria</taxon>
        <taxon>Pseudomonadati</taxon>
        <taxon>Pseudomonadota</taxon>
        <taxon>Betaproteobacteria</taxon>
        <taxon>Burkholderiales</taxon>
        <taxon>Sphaerotilaceae</taxon>
        <taxon>Roseateles</taxon>
    </lineage>
</organism>
<sequence>MTASHDEIEQRERLAHKRRQALSPDLQFALSGKKPGRAGQWWNDQILMLDAKDTRLIDWRGQALQA</sequence>
<evidence type="ECO:0000313" key="2">
    <source>
        <dbReference type="Proteomes" id="UP001200741"/>
    </source>
</evidence>
<dbReference type="RefSeq" id="WP_233373709.1">
    <property type="nucleotide sequence ID" value="NZ_JAJTWU010000008.1"/>
</dbReference>
<dbReference type="Proteomes" id="UP001200741">
    <property type="component" value="Unassembled WGS sequence"/>
</dbReference>
<gene>
    <name evidence="1" type="ORF">LXT13_19875</name>
</gene>
<proteinExistence type="predicted"/>
<dbReference type="EMBL" id="JAJTWU010000008">
    <property type="protein sequence ID" value="MCE4556662.1"/>
    <property type="molecule type" value="Genomic_DNA"/>
</dbReference>
<reference evidence="1 2" key="1">
    <citation type="submission" date="2021-12" db="EMBL/GenBank/DDBJ databases">
        <title>Genome seq of P8.</title>
        <authorList>
            <person name="Seo T."/>
        </authorList>
    </citation>
    <scope>NUCLEOTIDE SEQUENCE [LARGE SCALE GENOMIC DNA]</scope>
    <source>
        <strain evidence="1 2">P8</strain>
    </source>
</reference>
<protein>
    <submittedName>
        <fullName evidence="1">Uncharacterized protein</fullName>
    </submittedName>
</protein>
<comment type="caution">
    <text evidence="1">The sequence shown here is derived from an EMBL/GenBank/DDBJ whole genome shotgun (WGS) entry which is preliminary data.</text>
</comment>
<name>A0ABS8Y0S3_9BURK</name>
<accession>A0ABS8Y0S3</accession>
<keyword evidence="2" id="KW-1185">Reference proteome</keyword>
<evidence type="ECO:0000313" key="1">
    <source>
        <dbReference type="EMBL" id="MCE4556662.1"/>
    </source>
</evidence>